<evidence type="ECO:0000256" key="4">
    <source>
        <dbReference type="ARBA" id="ARBA00022801"/>
    </source>
</evidence>
<keyword evidence="9 10" id="KW-0234">DNA repair</keyword>
<evidence type="ECO:0000259" key="11">
    <source>
        <dbReference type="Pfam" id="PF17946"/>
    </source>
</evidence>
<dbReference type="SUPFAM" id="SSF52980">
    <property type="entry name" value="Restriction endonuclease-like"/>
    <property type="match status" value="1"/>
</dbReference>
<reference evidence="12 13" key="1">
    <citation type="submission" date="2024-03" db="EMBL/GenBank/DDBJ databases">
        <title>Pseudoalteromonas qingdaonensis sp. nov., isolated from the intestines of marine benthic organisms.</title>
        <authorList>
            <person name="Lin X."/>
            <person name="Fang S."/>
            <person name="Hu X."/>
        </authorList>
    </citation>
    <scope>NUCLEOTIDE SEQUENCE [LARGE SCALE GENOMIC DNA]</scope>
    <source>
        <strain evidence="12 13">YIC-827</strain>
    </source>
</reference>
<comment type="caution">
    <text evidence="12">The sequence shown here is derived from an EMBL/GenBank/DDBJ whole genome shotgun (WGS) entry which is preliminary data.</text>
</comment>
<dbReference type="SUPFAM" id="SSF52540">
    <property type="entry name" value="P-loop containing nucleoside triphosphate hydrolases"/>
    <property type="match status" value="2"/>
</dbReference>
<keyword evidence="7 10" id="KW-0067">ATP-binding</keyword>
<keyword evidence="5 10" id="KW-0347">Helicase</keyword>
<evidence type="ECO:0000256" key="6">
    <source>
        <dbReference type="ARBA" id="ARBA00022839"/>
    </source>
</evidence>
<dbReference type="EMBL" id="JBCGCU010000002">
    <property type="protein sequence ID" value="MEM0514413.1"/>
    <property type="molecule type" value="Genomic_DNA"/>
</dbReference>
<keyword evidence="2 10" id="KW-0547">Nucleotide-binding</keyword>
<dbReference type="Gene3D" id="3.40.50.10930">
    <property type="match status" value="1"/>
</dbReference>
<sequence>MLHIIQSNRMEILSAQLCALLANPSSDDIFARELVLVHSPGMSQWLKLELTKQSGVCAQVDFPLPSSFIWSLYQQVLPDVPEESAFNKANMAWKLYELLVQKLPLEPYQALASYLEDDVDGSKRFALCEKIADVFDHYLMYRPQWLQIWEQGVDQLDEVDIAHAPWQPDLWRSLVAVVAERGQSPYHRANMHDALLAALASNKVQLPPRICLFGISALAQSQLEVFNALAQHTQVLVFLFNPSEHYWGDLVDEKTLAKVNSRYKVKPELDAAQKGEHYYIVGNPLLASWGKLGRDYLEQLIQFDGKWLDGFDDEFAPHLLGRLQQEVYELAFKGQSLAEDTHWFVSDEGKMALQDDDTSVQLANCHTQLREVECLHDHLLREFVKDPSLTPKDIIVMMPDVGQYSPFIEAVFGGAKGARHIPYAIADLSIAQERPLLNAILVLANLPFSRFGVSELMDLLQISAISEHFALSEPELQQCHVWLEQVGVKWGIDGEHKSEFALPTLALNTWQLGLQRLLLGMATRSEPYLGLYPADAVEGMNSDILSKLLSFINALLTAKALLSPDADLAQKVASMRQVLEQMFASTSLSAVDLATMDRLFNAVDKHYYNGDYLGPISQRVFVNLLQQGIDDKGVGQRFLMGQVNFCTLMPMRAVPFKKVCILGLNDADYPRNVQPIGFDLVPFSKRRKGDRSRRLDDRYLFLEALLSARDSVYLSYIGRSSRDNSERMPSILLSELCEYIDRCFYYPDKDPDKDETVSAALTAVHHLQPFHSDYYQSQGRWQSFNPVWALTYEDAQEQGEQAPLAASPESIIELDALLHCATRAQQFFYQQVLAVRIEDIDEGSDDNEHFTVDPLARYQLLDELLECAVNDKEVDDAELIQRGVLPQGIMAEVTLEQLKTRITALAQQVQMRIGAQEPQLVEVDVSIGGYQIQGWLSHVYANEQVFYRSASIKPKDRIKGFIYHLLAQLSGQAVTTLVMGLDEQVRFEPLTVDHAEELLLPWLALYREAQTRSPAFFPISAWEWLQQGEISKANLKFVGAYIGVPERADPYISADYRDLYQCEQEFCDWAQQLLAPINQFSEEQKYADS</sequence>
<dbReference type="InterPro" id="IPR011335">
    <property type="entry name" value="Restrct_endonuc-II-like"/>
</dbReference>
<dbReference type="InterPro" id="IPR013986">
    <property type="entry name" value="DExx_box_DNA_helicase_dom_sf"/>
</dbReference>
<accession>A0ABU9MY93</accession>
<evidence type="ECO:0000256" key="3">
    <source>
        <dbReference type="ARBA" id="ARBA00022763"/>
    </source>
</evidence>
<keyword evidence="3 10" id="KW-0227">DNA damage</keyword>
<keyword evidence="4 10" id="KW-0378">Hydrolase</keyword>
<comment type="function">
    <text evidence="10">A helicase/nuclease that prepares dsDNA breaks (DSB) for recombinational DNA repair. Binds to DSBs and unwinds DNA via a highly rapid and processive ATP-dependent bidirectional helicase activity. Unwinds dsDNA until it encounters a Chi (crossover hotspot instigator) sequence from the 3' direction. Cuts ssDNA a few nucleotides 3' to the Chi site. The properties and activities of the enzyme are changed at Chi. The Chi-altered holoenzyme produces a long 3'-ssDNA overhang and facilitates RecA-binding to the ssDNA for homologous DNA recombination and repair. Holoenzyme degrades any linearized DNA that is unable to undergo homologous recombination. In the holoenzyme this subunit recognizes the wild-type Chi sequence, and when added to isolated RecB increases its ATP-dependent helicase processivity.</text>
</comment>
<dbReference type="HAMAP" id="MF_01486">
    <property type="entry name" value="RecC"/>
    <property type="match status" value="1"/>
</dbReference>
<dbReference type="Pfam" id="PF04257">
    <property type="entry name" value="Exonuc_V_gamma"/>
    <property type="match status" value="1"/>
</dbReference>
<dbReference type="NCBIfam" id="TIGR01450">
    <property type="entry name" value="recC"/>
    <property type="match status" value="1"/>
</dbReference>
<comment type="miscellaneous">
    <text evidence="10">In the RecBCD complex, RecB has a slow 3'-5' helicase, an exonuclease activity and loads RecA onto ssDNA, RecD has a fast 5'-3' helicase activity, while RecC stimulates the ATPase and processivity of the RecB helicase and contributes to recognition of the Chi site.</text>
</comment>
<evidence type="ECO:0000313" key="12">
    <source>
        <dbReference type="EMBL" id="MEM0514413.1"/>
    </source>
</evidence>
<evidence type="ECO:0000256" key="1">
    <source>
        <dbReference type="ARBA" id="ARBA00022722"/>
    </source>
</evidence>
<evidence type="ECO:0000256" key="9">
    <source>
        <dbReference type="ARBA" id="ARBA00023204"/>
    </source>
</evidence>
<dbReference type="Gene3D" id="1.10.10.160">
    <property type="match status" value="1"/>
</dbReference>
<protein>
    <recommendedName>
        <fullName evidence="10">RecBCD enzyme subunit RecC</fullName>
    </recommendedName>
    <alternativeName>
        <fullName evidence="10">Exonuclease V subunit RecC</fullName>
        <shortName evidence="10">ExoV subunit RecC</shortName>
    </alternativeName>
    <alternativeName>
        <fullName evidence="10">Helicase/nuclease RecBCD subunit RecC</fullName>
    </alternativeName>
</protein>
<dbReference type="InterPro" id="IPR006697">
    <property type="entry name" value="RecC"/>
</dbReference>
<evidence type="ECO:0000256" key="2">
    <source>
        <dbReference type="ARBA" id="ARBA00022741"/>
    </source>
</evidence>
<dbReference type="InterPro" id="IPR027417">
    <property type="entry name" value="P-loop_NTPase"/>
</dbReference>
<dbReference type="Proteomes" id="UP001447008">
    <property type="component" value="Unassembled WGS sequence"/>
</dbReference>
<evidence type="ECO:0000256" key="7">
    <source>
        <dbReference type="ARBA" id="ARBA00022840"/>
    </source>
</evidence>
<evidence type="ECO:0000313" key="13">
    <source>
        <dbReference type="Proteomes" id="UP001447008"/>
    </source>
</evidence>
<dbReference type="PANTHER" id="PTHR30591:SF1">
    <property type="entry name" value="RECBCD ENZYME SUBUNIT RECC"/>
    <property type="match status" value="1"/>
</dbReference>
<dbReference type="PANTHER" id="PTHR30591">
    <property type="entry name" value="RECBCD ENZYME SUBUNIT RECC"/>
    <property type="match status" value="1"/>
</dbReference>
<keyword evidence="8 10" id="KW-0238">DNA-binding</keyword>
<keyword evidence="1 10" id="KW-0540">Nuclease</keyword>
<organism evidence="12 13">
    <name type="scientific">Pseudoalteromonas qingdaonensis</name>
    <dbReference type="NCBI Taxonomy" id="3131913"/>
    <lineage>
        <taxon>Bacteria</taxon>
        <taxon>Pseudomonadati</taxon>
        <taxon>Pseudomonadota</taxon>
        <taxon>Gammaproteobacteria</taxon>
        <taxon>Alteromonadales</taxon>
        <taxon>Pseudoalteromonadaceae</taxon>
        <taxon>Pseudoalteromonas</taxon>
    </lineage>
</organism>
<dbReference type="Gene3D" id="3.40.50.300">
    <property type="entry name" value="P-loop containing nucleotide triphosphate hydrolases"/>
    <property type="match status" value="2"/>
</dbReference>
<comment type="subunit">
    <text evidence="10">Heterotrimer of RecB, RecC and RecD. All subunits contribute to DNA-binding.</text>
</comment>
<dbReference type="PIRSF" id="PIRSF000980">
    <property type="entry name" value="RecC"/>
    <property type="match status" value="1"/>
</dbReference>
<dbReference type="InterPro" id="IPR041500">
    <property type="entry name" value="RecC_C"/>
</dbReference>
<dbReference type="GO" id="GO:0008854">
    <property type="term" value="F:exodeoxyribonuclease V activity"/>
    <property type="evidence" value="ECO:0007669"/>
    <property type="project" value="UniProtKB-EC"/>
</dbReference>
<keyword evidence="6 10" id="KW-0269">Exonuclease</keyword>
<evidence type="ECO:0000256" key="10">
    <source>
        <dbReference type="HAMAP-Rule" id="MF_01486"/>
    </source>
</evidence>
<dbReference type="Pfam" id="PF17946">
    <property type="entry name" value="RecC_C"/>
    <property type="match status" value="1"/>
</dbReference>
<comment type="similarity">
    <text evidence="10">Belongs to the RecC family.</text>
</comment>
<proteinExistence type="inferred from homology"/>
<dbReference type="Gene3D" id="1.10.10.990">
    <property type="match status" value="1"/>
</dbReference>
<evidence type="ECO:0000256" key="8">
    <source>
        <dbReference type="ARBA" id="ARBA00023125"/>
    </source>
</evidence>
<dbReference type="RefSeq" id="WP_342676144.1">
    <property type="nucleotide sequence ID" value="NZ_JBCGCU010000002.1"/>
</dbReference>
<evidence type="ECO:0000256" key="5">
    <source>
        <dbReference type="ARBA" id="ARBA00022806"/>
    </source>
</evidence>
<gene>
    <name evidence="10 12" type="primary">recC</name>
    <name evidence="12" type="ORF">WCN91_02995</name>
</gene>
<keyword evidence="13" id="KW-1185">Reference proteome</keyword>
<feature type="domain" description="RecC C-terminal" evidence="11">
    <location>
        <begin position="812"/>
        <end position="1028"/>
    </location>
</feature>
<name>A0ABU9MY93_9GAMM</name>